<dbReference type="SUPFAM" id="SSF55874">
    <property type="entry name" value="ATPase domain of HSP90 chaperone/DNA topoisomerase II/histidine kinase"/>
    <property type="match status" value="1"/>
</dbReference>
<dbReference type="Pfam" id="PF00069">
    <property type="entry name" value="Pkinase"/>
    <property type="match status" value="1"/>
</dbReference>
<dbReference type="InterPro" id="IPR011990">
    <property type="entry name" value="TPR-like_helical_dom_sf"/>
</dbReference>
<feature type="compositionally biased region" description="Low complexity" evidence="15">
    <location>
        <begin position="2415"/>
        <end position="2428"/>
    </location>
</feature>
<keyword evidence="20" id="KW-1185">Reference proteome</keyword>
<dbReference type="PROSITE" id="PS50110">
    <property type="entry name" value="RESPONSE_REGULATORY"/>
    <property type="match status" value="1"/>
</dbReference>
<dbReference type="InterPro" id="IPR005467">
    <property type="entry name" value="His_kinase_dom"/>
</dbReference>
<dbReference type="SMART" id="SM00065">
    <property type="entry name" value="GAF"/>
    <property type="match status" value="1"/>
</dbReference>
<protein>
    <recommendedName>
        <fullName evidence="3">histidine kinase</fullName>
        <ecNumber evidence="3">2.7.13.3</ecNumber>
    </recommendedName>
</protein>
<dbReference type="SMART" id="SM00387">
    <property type="entry name" value="HATPase_c"/>
    <property type="match status" value="1"/>
</dbReference>
<dbReference type="InterPro" id="IPR029016">
    <property type="entry name" value="GAF-like_dom_sf"/>
</dbReference>
<keyword evidence="11" id="KW-1133">Transmembrane helix</keyword>
<evidence type="ECO:0000256" key="10">
    <source>
        <dbReference type="ARBA" id="ARBA00022840"/>
    </source>
</evidence>
<dbReference type="InterPro" id="IPR003594">
    <property type="entry name" value="HATPase_dom"/>
</dbReference>
<keyword evidence="7" id="KW-0812">Transmembrane</keyword>
<feature type="region of interest" description="Disordered" evidence="15">
    <location>
        <begin position="58"/>
        <end position="85"/>
    </location>
</feature>
<evidence type="ECO:0000256" key="15">
    <source>
        <dbReference type="SAM" id="MobiDB-lite"/>
    </source>
</evidence>
<evidence type="ECO:0000256" key="12">
    <source>
        <dbReference type="ARBA" id="ARBA00023136"/>
    </source>
</evidence>
<dbReference type="PRINTS" id="PR00344">
    <property type="entry name" value="BCTRLSENSOR"/>
</dbReference>
<dbReference type="Pfam" id="PF02518">
    <property type="entry name" value="HATPase_c"/>
    <property type="match status" value="1"/>
</dbReference>
<dbReference type="Pfam" id="PF13191">
    <property type="entry name" value="AAA_16"/>
    <property type="match status" value="1"/>
</dbReference>
<evidence type="ECO:0000256" key="11">
    <source>
        <dbReference type="ARBA" id="ARBA00022989"/>
    </source>
</evidence>
<dbReference type="InterPro" id="IPR027417">
    <property type="entry name" value="P-loop_NTPase"/>
</dbReference>
<organism evidence="19 20">
    <name type="scientific">Septoria linicola</name>
    <dbReference type="NCBI Taxonomy" id="215465"/>
    <lineage>
        <taxon>Eukaryota</taxon>
        <taxon>Fungi</taxon>
        <taxon>Dikarya</taxon>
        <taxon>Ascomycota</taxon>
        <taxon>Pezizomycotina</taxon>
        <taxon>Dothideomycetes</taxon>
        <taxon>Dothideomycetidae</taxon>
        <taxon>Mycosphaerellales</taxon>
        <taxon>Mycosphaerellaceae</taxon>
        <taxon>Septoria</taxon>
    </lineage>
</organism>
<evidence type="ECO:0000259" key="17">
    <source>
        <dbReference type="PROSITE" id="PS50109"/>
    </source>
</evidence>
<dbReference type="PROSITE" id="PS50109">
    <property type="entry name" value="HIS_KIN"/>
    <property type="match status" value="1"/>
</dbReference>
<dbReference type="Gene3D" id="1.25.40.10">
    <property type="entry name" value="Tetratricopeptide repeat domain"/>
    <property type="match status" value="1"/>
</dbReference>
<feature type="compositionally biased region" description="Low complexity" evidence="15">
    <location>
        <begin position="442"/>
        <end position="455"/>
    </location>
</feature>
<dbReference type="EC" id="2.7.13.3" evidence="3"/>
<accession>A0A9Q9EMN5</accession>
<comment type="catalytic activity">
    <reaction evidence="1">
        <text>ATP + protein L-histidine = ADP + protein N-phospho-L-histidine.</text>
        <dbReference type="EC" id="2.7.13.3"/>
    </reaction>
</comment>
<feature type="compositionally biased region" description="Acidic residues" evidence="15">
    <location>
        <begin position="2442"/>
        <end position="2457"/>
    </location>
</feature>
<dbReference type="Pfam" id="PF00512">
    <property type="entry name" value="HisKA"/>
    <property type="match status" value="1"/>
</dbReference>
<dbReference type="CDD" id="cd17546">
    <property type="entry name" value="REC_hyHK_CKI1_RcsC-like"/>
    <property type="match status" value="1"/>
</dbReference>
<dbReference type="FunFam" id="1.10.510.10:FF:000579">
    <property type="entry name" value="Sensor histidine kinase/response regulator, putative"/>
    <property type="match status" value="1"/>
</dbReference>
<feature type="domain" description="Histidine kinase" evidence="17">
    <location>
        <begin position="1883"/>
        <end position="2105"/>
    </location>
</feature>
<feature type="compositionally biased region" description="Basic and acidic residues" evidence="15">
    <location>
        <begin position="456"/>
        <end position="466"/>
    </location>
</feature>
<feature type="compositionally biased region" description="Polar residues" evidence="15">
    <location>
        <begin position="431"/>
        <end position="441"/>
    </location>
</feature>
<dbReference type="SMART" id="SM00448">
    <property type="entry name" value="REC"/>
    <property type="match status" value="1"/>
</dbReference>
<keyword evidence="12" id="KW-0472">Membrane</keyword>
<evidence type="ECO:0000256" key="7">
    <source>
        <dbReference type="ARBA" id="ARBA00022692"/>
    </source>
</evidence>
<feature type="domain" description="Protein kinase" evidence="16">
    <location>
        <begin position="41"/>
        <end position="359"/>
    </location>
</feature>
<feature type="modified residue" description="4-aspartylphosphate" evidence="13">
    <location>
        <position position="2208"/>
    </location>
</feature>
<evidence type="ECO:0000256" key="9">
    <source>
        <dbReference type="ARBA" id="ARBA00022777"/>
    </source>
</evidence>
<dbReference type="InterPro" id="IPR000719">
    <property type="entry name" value="Prot_kinase_dom"/>
</dbReference>
<dbReference type="InterPro" id="IPR036097">
    <property type="entry name" value="HisK_dim/P_sf"/>
</dbReference>
<dbReference type="SUPFAM" id="SSF52172">
    <property type="entry name" value="CheY-like"/>
    <property type="match status" value="1"/>
</dbReference>
<dbReference type="SUPFAM" id="SSF52540">
    <property type="entry name" value="P-loop containing nucleoside triphosphate hydrolases"/>
    <property type="match status" value="1"/>
</dbReference>
<evidence type="ECO:0000256" key="5">
    <source>
        <dbReference type="ARBA" id="ARBA00022553"/>
    </source>
</evidence>
<evidence type="ECO:0000256" key="6">
    <source>
        <dbReference type="ARBA" id="ARBA00022679"/>
    </source>
</evidence>
<evidence type="ECO:0000256" key="3">
    <source>
        <dbReference type="ARBA" id="ARBA00012438"/>
    </source>
</evidence>
<dbReference type="PANTHER" id="PTHR43047">
    <property type="entry name" value="TWO-COMPONENT HISTIDINE PROTEIN KINASE"/>
    <property type="match status" value="1"/>
</dbReference>
<dbReference type="Gene3D" id="3.40.50.2300">
    <property type="match status" value="1"/>
</dbReference>
<keyword evidence="9" id="KW-0418">Kinase</keyword>
<evidence type="ECO:0000313" key="20">
    <source>
        <dbReference type="Proteomes" id="UP001056384"/>
    </source>
</evidence>
<keyword evidence="14" id="KW-0175">Coiled coil</keyword>
<feature type="domain" description="Response regulatory" evidence="18">
    <location>
        <begin position="2154"/>
        <end position="2277"/>
    </location>
</feature>
<dbReference type="InterPro" id="IPR001789">
    <property type="entry name" value="Sig_transdc_resp-reg_receiver"/>
</dbReference>
<reference evidence="19" key="1">
    <citation type="submission" date="2022-06" db="EMBL/GenBank/DDBJ databases">
        <title>Complete genome sequences of two strains of the flax pathogen Septoria linicola.</title>
        <authorList>
            <person name="Lapalu N."/>
            <person name="Simon A."/>
            <person name="Demenou B."/>
            <person name="Paumier D."/>
            <person name="Guillot M.-P."/>
            <person name="Gout L."/>
            <person name="Valade R."/>
        </authorList>
    </citation>
    <scope>NUCLEOTIDE SEQUENCE</scope>
    <source>
        <strain evidence="19">SE15195</strain>
    </source>
</reference>
<sequence>MDFEAEEEATAAPFKRFFERLRDEIPGYEFEDAYTPFHSSYDNWHFFGKKKASKSAASARKTSTSSASGSRPSSIRTRSDYDAATPDEEKEKDYWVIGRLSKSILRLEREFKLCQALFKSYADHKHFVRPIEFFRLPARQPGDVPLCVSVVEAPGRNYLQELVSFGSNFYTGTPESPQIQQHEQVPLLTFLQFGIGASECLEILHHGNDLVHGEIRGDAFHFHKDTGNVRMINFGSGVRSFEHGLTSANWTTLMSQRGVEHRLQFIAPEQTGRLPAEPDARTDIYSLGILFWTMLTGLPPFEGRSPLDIMQNVLSRRIPPASSIRQDVPDVLSRLVQKMTARNMDDRYNSTTGIKHDLQMLKQILTDGDQEALASFKLGEKDVSCFFILPSNLVGRDEQRTKIVDVIEKAAARASRATISRRGLYALSSTNSSIVSGDPQATSLLDDIMSDSTSSTDRERSRDDMKLTSIPEGAPAEQQRFSGISQDRADTLARAGSIASSSTSANDDSPLASLDHRDASFDSHGSSVHKDSSESLYRTLSSYQMGSMTSEPSSLLRTAQKLKRKGRTEIIGICGQTGCGKSALVQSVQVQARKHGYFTTAKFDPVRKAPFDPVVRVMSSLFRQIFSENDVSTPFHDNIRKFVGPYWQILHHSLELPFWLLSPTVNGKMAGQGPAEMRMSNGQLGQLPERKMCNAASTQEWLRAGGSTKSSKFMSMFLDVLRLLAVQKFVCFCLDDLQFADPESLDLLQIIVKNHIPIVLMLTYRDEHSMKPQIMKLLDGATRVEVGPFTDDQVTEYVSQTLHRPTDYVTPLVAVIQEKTQGNPFFVREMLDSAYRKKCIYYCWKCGHWEFNLDRLFEEFSTPDAGKFSTNDFIFRRMKALPIDAQTVLCWGAIIGNSFRFKVVQRVMSCACSDLSPQPLIPPKSKDAVAGLQTALSSFILMPTDDEDRFKFSHDRYIAAADSICDEYVREEMHYVVGTSLMKHYPYDPVTQPTKDLFDQARHMCEGIEAIKRRVSKKTAYRELLYQAAETARESGARKSGLDYFRACLELLPENPWDDQTGDASYAETLSLYVRSAEAFWYDGDYDEASKLIEAIFRYAHDATDKAPAAIIMSRMYVQKGDSQKAFHGLKNALSELGLNVEDASLEQCDEEFQALVPHLQEVSVNFTGVNPGQIDKGLTTLGALLTELQSSAYWTDHVLFYKATLTILRLYLDQELFAQSALGFVNIAAICVWRFSMVHLAMELGNQARQILEFFDSEYYTIGRALTLYSAFLGHIQWDFRENFHFLSRGLEAASTAGDKILHLLNTGIMAAYRLWASDNVADIESHIASVGDEFPEWPENLRGGVFLMGVRQYARALAGKTYNKSASDVLTDSNHSSSAYHKFVKANASNPERPLSIYMTYQLIAMYRFGHYKEALEFGERLMPMTEGLLSMRYRYSAMFYLALAMIASIREDPDRPDKQALLDRIAQYRAQCEIAASVNDANYVTYLTLLDAEVADINLDWGNVLGHYEKAVNHASVSNATLDEALALEHYADWLVRRGAARPARGILLDAISAYRRIGAFGKADHLKDKYEYLLYGTRSLTNIDVGTQTVSDASADPSCSYKLERMASHQADQSHADRTEEWLEPAPTHHETQSGNKEPPAALSLAVGLDMIDLAGILESSQLLSSELDVDRLLRQLTDIIVDSTGAELVGLVVENDQGEWCVASVGTPDNIEAPEMGIPLESVDDPIAKQVTKYVLRFKEQVFLRQVLDDERFSNVPDSWLEQNPDGASMISIPILHGENALLGSLYCQAPPNTFTERTVTLMKLLVNQIAISIANALLFKRSERVSASNASMLIVQKQALAQAQEQEKKAKAAEAEAKEMVRLKDEAAKAKSMFLANVSHELRTPLNGVIGMSEMLKSTTLTQEQEEHADSIRVCADTLLSVINDILDFSKLEAGKMQVFSVPLSLTETITEVVRALSYTNIERNLETRTELALDKDLVVMGDPVRLHQILMNLMSNAYKFTARGSVTVSAKVDWEDEHYIKVTTSVTDTGIGISAEQQKKLFLPFSQADSSTARSYGGTGLGLSICKAILENVMKGHIWLESTPDVGTTVAFSLTFKKVHAGSEGTGTTPHGREADPMAIFTPSAADDGPGGRAVVSLQGIPRDQLKVCIAEDNPINQKIAINFVKKLGFNCEAYGDGQQAVDALARASADNHPFHLVLMDVQMPVLDGYNATREIRKHEDPRVKDVLVIAMTASAIRGDREKCLEAGMDNYLAKPVRADTLKQMLESYLHQPTKAIPNLQDEANRLVSNVEKEEATREDKLAKENVGFRHQVQRNGVVAGAGLAENLKVPAERPRSSQRGGTVVHLTPEEMAKKPLAQTQMKEQLKVVEQQIKELQSRPSRAARPGLGGRSVTNSSAGSPAPLGRTISGSSIGSSAGAGSRPVPRSTPLRANGEEEEEDDDEEQDDDGPSNEAGAGKQTRGRQ</sequence>
<dbReference type="Pfam" id="PF00072">
    <property type="entry name" value="Response_reg"/>
    <property type="match status" value="1"/>
</dbReference>
<evidence type="ECO:0000259" key="18">
    <source>
        <dbReference type="PROSITE" id="PS50110"/>
    </source>
</evidence>
<proteinExistence type="predicted"/>
<dbReference type="GO" id="GO:0005886">
    <property type="term" value="C:plasma membrane"/>
    <property type="evidence" value="ECO:0007669"/>
    <property type="project" value="UniProtKB-SubCell"/>
</dbReference>
<keyword evidence="5 13" id="KW-0597">Phosphoprotein</keyword>
<dbReference type="PROSITE" id="PS50011">
    <property type="entry name" value="PROTEIN_KINASE_DOM"/>
    <property type="match status" value="1"/>
</dbReference>
<dbReference type="CDD" id="cd00082">
    <property type="entry name" value="HisKA"/>
    <property type="match status" value="1"/>
</dbReference>
<dbReference type="Gene3D" id="3.30.450.40">
    <property type="match status" value="1"/>
</dbReference>
<feature type="coiled-coil region" evidence="14">
    <location>
        <begin position="1842"/>
        <end position="1879"/>
    </location>
</feature>
<evidence type="ECO:0000256" key="1">
    <source>
        <dbReference type="ARBA" id="ARBA00000085"/>
    </source>
</evidence>
<evidence type="ECO:0000256" key="4">
    <source>
        <dbReference type="ARBA" id="ARBA00022475"/>
    </source>
</evidence>
<dbReference type="FunFam" id="3.40.50.2300:FF:000285">
    <property type="entry name" value="Putative sensor histidine kinase/response regulator"/>
    <property type="match status" value="1"/>
</dbReference>
<dbReference type="Pfam" id="PF13185">
    <property type="entry name" value="GAF_2"/>
    <property type="match status" value="1"/>
</dbReference>
<dbReference type="GO" id="GO:0009927">
    <property type="term" value="F:histidine phosphotransfer kinase activity"/>
    <property type="evidence" value="ECO:0007669"/>
    <property type="project" value="TreeGrafter"/>
</dbReference>
<name>A0A9Q9EMN5_9PEZI</name>
<evidence type="ECO:0000256" key="8">
    <source>
        <dbReference type="ARBA" id="ARBA00022741"/>
    </source>
</evidence>
<keyword evidence="4" id="KW-1003">Cell membrane</keyword>
<dbReference type="Proteomes" id="UP001056384">
    <property type="component" value="Chromosome 8"/>
</dbReference>
<dbReference type="Gene3D" id="1.10.287.130">
    <property type="match status" value="1"/>
</dbReference>
<evidence type="ECO:0000256" key="14">
    <source>
        <dbReference type="SAM" id="Coils"/>
    </source>
</evidence>
<keyword evidence="10" id="KW-0067">ATP-binding</keyword>
<dbReference type="InterPro" id="IPR003661">
    <property type="entry name" value="HisK_dim/P_dom"/>
</dbReference>
<dbReference type="InterPro" id="IPR036890">
    <property type="entry name" value="HATPase_C_sf"/>
</dbReference>
<dbReference type="CDD" id="cd16922">
    <property type="entry name" value="HATPase_EvgS-ArcB-TorS-like"/>
    <property type="match status" value="1"/>
</dbReference>
<dbReference type="GO" id="GO:0005524">
    <property type="term" value="F:ATP binding"/>
    <property type="evidence" value="ECO:0007669"/>
    <property type="project" value="UniProtKB-KW"/>
</dbReference>
<dbReference type="SUPFAM" id="SSF55781">
    <property type="entry name" value="GAF domain-like"/>
    <property type="match status" value="1"/>
</dbReference>
<dbReference type="InterPro" id="IPR041664">
    <property type="entry name" value="AAA_16"/>
</dbReference>
<dbReference type="InterPro" id="IPR011009">
    <property type="entry name" value="Kinase-like_dom_sf"/>
</dbReference>
<keyword evidence="6" id="KW-0808">Transferase</keyword>
<evidence type="ECO:0000313" key="19">
    <source>
        <dbReference type="EMBL" id="USW56235.1"/>
    </source>
</evidence>
<evidence type="ECO:0000259" key="16">
    <source>
        <dbReference type="PROSITE" id="PS50011"/>
    </source>
</evidence>
<feature type="region of interest" description="Disordered" evidence="15">
    <location>
        <begin position="431"/>
        <end position="533"/>
    </location>
</feature>
<dbReference type="GO" id="GO:0000155">
    <property type="term" value="F:phosphorelay sensor kinase activity"/>
    <property type="evidence" value="ECO:0007669"/>
    <property type="project" value="InterPro"/>
</dbReference>
<dbReference type="SMART" id="SM00220">
    <property type="entry name" value="S_TKc"/>
    <property type="match status" value="1"/>
</dbReference>
<comment type="subcellular location">
    <subcellularLocation>
        <location evidence="2">Cell membrane</location>
        <topology evidence="2">Multi-pass membrane protein</topology>
    </subcellularLocation>
</comment>
<dbReference type="SMART" id="SM00388">
    <property type="entry name" value="HisKA"/>
    <property type="match status" value="1"/>
</dbReference>
<dbReference type="InterPro" id="IPR011006">
    <property type="entry name" value="CheY-like_superfamily"/>
</dbReference>
<gene>
    <name evidence="19" type="ORF">Slin15195_G095540</name>
</gene>
<dbReference type="Gene3D" id="1.10.510.10">
    <property type="entry name" value="Transferase(Phosphotransferase) domain 1"/>
    <property type="match status" value="1"/>
</dbReference>
<keyword evidence="8" id="KW-0547">Nucleotide-binding</keyword>
<dbReference type="InterPro" id="IPR004358">
    <property type="entry name" value="Sig_transdc_His_kin-like_C"/>
</dbReference>
<feature type="region of interest" description="Disordered" evidence="15">
    <location>
        <begin position="2336"/>
        <end position="2357"/>
    </location>
</feature>
<feature type="region of interest" description="Disordered" evidence="15">
    <location>
        <begin position="2380"/>
        <end position="2471"/>
    </location>
</feature>
<feature type="compositionally biased region" description="Polar residues" evidence="15">
    <location>
        <begin position="498"/>
        <end position="507"/>
    </location>
</feature>
<dbReference type="FunFam" id="3.30.565.10:FF:000010">
    <property type="entry name" value="Sensor histidine kinase RcsC"/>
    <property type="match status" value="1"/>
</dbReference>
<dbReference type="PANTHER" id="PTHR43047:SF46">
    <property type="entry name" value="HISTIDINE KINASE_RESPONSE REGULATOR, PUTATIVE (AFU_ORTHOLOGUE AFUA_3G12550)-RELATED"/>
    <property type="match status" value="1"/>
</dbReference>
<dbReference type="SUPFAM" id="SSF56112">
    <property type="entry name" value="Protein kinase-like (PK-like)"/>
    <property type="match status" value="1"/>
</dbReference>
<evidence type="ECO:0000256" key="2">
    <source>
        <dbReference type="ARBA" id="ARBA00004651"/>
    </source>
</evidence>
<dbReference type="FunFam" id="1.10.287.130:FF:000003">
    <property type="entry name" value="Histidine kinase"/>
    <property type="match status" value="1"/>
</dbReference>
<dbReference type="SUPFAM" id="SSF47384">
    <property type="entry name" value="Homodimeric domain of signal transducing histidine kinase"/>
    <property type="match status" value="1"/>
</dbReference>
<dbReference type="EMBL" id="CP099425">
    <property type="protein sequence ID" value="USW56235.1"/>
    <property type="molecule type" value="Genomic_DNA"/>
</dbReference>
<dbReference type="InterPro" id="IPR003018">
    <property type="entry name" value="GAF"/>
</dbReference>
<evidence type="ECO:0000256" key="13">
    <source>
        <dbReference type="PROSITE-ProRule" id="PRU00169"/>
    </source>
</evidence>
<dbReference type="SUPFAM" id="SSF48452">
    <property type="entry name" value="TPR-like"/>
    <property type="match status" value="1"/>
</dbReference>
<feature type="compositionally biased region" description="Low complexity" evidence="15">
    <location>
        <begin position="58"/>
        <end position="74"/>
    </location>
</feature>
<dbReference type="Gene3D" id="3.30.565.10">
    <property type="entry name" value="Histidine kinase-like ATPase, C-terminal domain"/>
    <property type="match status" value="1"/>
</dbReference>